<evidence type="ECO:0000259" key="4">
    <source>
        <dbReference type="PROSITE" id="PS50883"/>
    </source>
</evidence>
<protein>
    <submittedName>
        <fullName evidence="6">EAL domain-containing protein</fullName>
    </submittedName>
</protein>
<dbReference type="PANTHER" id="PTHR44757:SF2">
    <property type="entry name" value="BIOFILM ARCHITECTURE MAINTENANCE PROTEIN MBAA"/>
    <property type="match status" value="1"/>
</dbReference>
<dbReference type="InterPro" id="IPR000014">
    <property type="entry name" value="PAS"/>
</dbReference>
<dbReference type="InterPro" id="IPR000700">
    <property type="entry name" value="PAS-assoc_C"/>
</dbReference>
<dbReference type="AlphaFoldDB" id="A0A6L3T291"/>
<organism evidence="6 7">
    <name type="scientific">Methylobacterium soli</name>
    <dbReference type="NCBI Taxonomy" id="553447"/>
    <lineage>
        <taxon>Bacteria</taxon>
        <taxon>Pseudomonadati</taxon>
        <taxon>Pseudomonadota</taxon>
        <taxon>Alphaproteobacteria</taxon>
        <taxon>Hyphomicrobiales</taxon>
        <taxon>Methylobacteriaceae</taxon>
        <taxon>Methylobacterium</taxon>
    </lineage>
</organism>
<evidence type="ECO:0000313" key="6">
    <source>
        <dbReference type="EMBL" id="KAB1079958.1"/>
    </source>
</evidence>
<feature type="domain" description="PAS" evidence="2">
    <location>
        <begin position="53"/>
        <end position="125"/>
    </location>
</feature>
<dbReference type="OrthoDB" id="9814202at2"/>
<dbReference type="SMART" id="SM00091">
    <property type="entry name" value="PAS"/>
    <property type="match status" value="2"/>
</dbReference>
<dbReference type="InterPro" id="IPR000160">
    <property type="entry name" value="GGDEF_dom"/>
</dbReference>
<dbReference type="SUPFAM" id="SSF55073">
    <property type="entry name" value="Nucleotide cyclase"/>
    <property type="match status" value="1"/>
</dbReference>
<dbReference type="Gene3D" id="3.30.70.270">
    <property type="match status" value="1"/>
</dbReference>
<dbReference type="PROSITE" id="PS50883">
    <property type="entry name" value="EAL"/>
    <property type="match status" value="1"/>
</dbReference>
<dbReference type="PROSITE" id="PS50113">
    <property type="entry name" value="PAC"/>
    <property type="match status" value="2"/>
</dbReference>
<keyword evidence="1" id="KW-0175">Coiled coil</keyword>
<dbReference type="PROSITE" id="PS50887">
    <property type="entry name" value="GGDEF"/>
    <property type="match status" value="1"/>
</dbReference>
<dbReference type="Gene3D" id="3.30.450.20">
    <property type="entry name" value="PAS domain"/>
    <property type="match status" value="2"/>
</dbReference>
<dbReference type="InterPro" id="IPR001610">
    <property type="entry name" value="PAC"/>
</dbReference>
<feature type="domain" description="GGDEF" evidence="5">
    <location>
        <begin position="329"/>
        <end position="462"/>
    </location>
</feature>
<dbReference type="PANTHER" id="PTHR44757">
    <property type="entry name" value="DIGUANYLATE CYCLASE DGCP"/>
    <property type="match status" value="1"/>
</dbReference>
<accession>A0A6L3T291</accession>
<feature type="domain" description="PAC" evidence="3">
    <location>
        <begin position="250"/>
        <end position="297"/>
    </location>
</feature>
<dbReference type="NCBIfam" id="TIGR00229">
    <property type="entry name" value="sensory_box"/>
    <property type="match status" value="1"/>
</dbReference>
<dbReference type="Pfam" id="PF08447">
    <property type="entry name" value="PAS_3"/>
    <property type="match status" value="1"/>
</dbReference>
<name>A0A6L3T291_9HYPH</name>
<dbReference type="NCBIfam" id="TIGR00254">
    <property type="entry name" value="GGDEF"/>
    <property type="match status" value="1"/>
</dbReference>
<dbReference type="InterPro" id="IPR029787">
    <property type="entry name" value="Nucleotide_cyclase"/>
</dbReference>
<evidence type="ECO:0000313" key="7">
    <source>
        <dbReference type="Proteomes" id="UP000474159"/>
    </source>
</evidence>
<dbReference type="InterPro" id="IPR001633">
    <property type="entry name" value="EAL_dom"/>
</dbReference>
<feature type="domain" description="PAC" evidence="3">
    <location>
        <begin position="129"/>
        <end position="181"/>
    </location>
</feature>
<gene>
    <name evidence="6" type="ORF">F6X53_09030</name>
</gene>
<dbReference type="InterPro" id="IPR043128">
    <property type="entry name" value="Rev_trsase/Diguanyl_cyclase"/>
</dbReference>
<dbReference type="InterPro" id="IPR035919">
    <property type="entry name" value="EAL_sf"/>
</dbReference>
<dbReference type="PROSITE" id="PS50112">
    <property type="entry name" value="PAS"/>
    <property type="match status" value="1"/>
</dbReference>
<dbReference type="InterPro" id="IPR013655">
    <property type="entry name" value="PAS_fold_3"/>
</dbReference>
<dbReference type="CDD" id="cd01949">
    <property type="entry name" value="GGDEF"/>
    <property type="match status" value="1"/>
</dbReference>
<dbReference type="CDD" id="cd00130">
    <property type="entry name" value="PAS"/>
    <property type="match status" value="1"/>
</dbReference>
<dbReference type="SMART" id="SM00086">
    <property type="entry name" value="PAC"/>
    <property type="match status" value="2"/>
</dbReference>
<evidence type="ECO:0000259" key="3">
    <source>
        <dbReference type="PROSITE" id="PS50113"/>
    </source>
</evidence>
<evidence type="ECO:0000259" key="5">
    <source>
        <dbReference type="PROSITE" id="PS50887"/>
    </source>
</evidence>
<dbReference type="Pfam" id="PF00563">
    <property type="entry name" value="EAL"/>
    <property type="match status" value="1"/>
</dbReference>
<dbReference type="Gene3D" id="3.20.20.450">
    <property type="entry name" value="EAL domain"/>
    <property type="match status" value="1"/>
</dbReference>
<reference evidence="6 7" key="1">
    <citation type="submission" date="2019-09" db="EMBL/GenBank/DDBJ databases">
        <title>YIM 48816 draft genome.</title>
        <authorList>
            <person name="Jiang L."/>
        </authorList>
    </citation>
    <scope>NUCLEOTIDE SEQUENCE [LARGE SCALE GENOMIC DNA]</scope>
    <source>
        <strain evidence="6 7">YIM 48816</strain>
    </source>
</reference>
<dbReference type="InterPro" id="IPR052155">
    <property type="entry name" value="Biofilm_reg_signaling"/>
</dbReference>
<dbReference type="FunFam" id="3.30.70.270:FF:000001">
    <property type="entry name" value="Diguanylate cyclase domain protein"/>
    <property type="match status" value="1"/>
</dbReference>
<dbReference type="CDD" id="cd01948">
    <property type="entry name" value="EAL"/>
    <property type="match status" value="1"/>
</dbReference>
<dbReference type="SUPFAM" id="SSF55785">
    <property type="entry name" value="PYP-like sensor domain (PAS domain)"/>
    <property type="match status" value="2"/>
</dbReference>
<sequence length="737" mass="81305">MTLEPGLHVGTLCLKDVVPRRFPAEQRRQLRDLAAIVVAQLRLLRAERDIREREERYRLAEQATKDAIWDWDLVTDAISWGEAAETLFGPRPPEADLTGAQWIERIHPEDRDRARATIAGAVDGTEDHYSDEYRVRRGDGTYAQVLDRGFVIRSGTGAALRMVGATHDVTERRLSESALRASEERLRLALRAGRMVAWERDLRTGLATRSDNARELLGIGSGPVSYLTDRVHPEDRAHVEDFSAYGGALDAVEFRFQPPDGPEMWLCMRAEQAEPERIVGITFDITDRKQAEARLWRTANHDPLTELPNRALFQARFKAALAAAERDGTGVGLLLIDIDDFKDVNDTLGHDAGDAMLKEMSARLSALIRPADTVARLGGDEFAVILVAPYGLAEAAAFAERLVARLREPFTYRGRPLASKVSIGLAGYPAHHRLPDELMKDADIALYRAKSAGRNRIAVYAPEMRALTERRVAIAGEMREALAQRRIIPFYQPKVCLVTGRIVGFEALARWQHPTDGIRAPGYFGSAFEDPELARMIGACIIGHVAADMRGWRARGLAFGRVAVNVSSAEFHQPDLADTMLGVLEAAGVPATCLEIEVTETVFLGRGSDCVAAILRRFHESGVTVALDDFGTGYASLTHLKQFPVDHIKVDQSFVRGLEQDGDDAAIVAAVIGLGRSLKTQVTAEGVETEGQAERLRAMGCDFAQGYRYAKPMIATRIPWLIRSWGQGPAPARKAAR</sequence>
<dbReference type="Proteomes" id="UP000474159">
    <property type="component" value="Unassembled WGS sequence"/>
</dbReference>
<proteinExistence type="predicted"/>
<dbReference type="GO" id="GO:0003824">
    <property type="term" value="F:catalytic activity"/>
    <property type="evidence" value="ECO:0007669"/>
    <property type="project" value="UniProtKB-ARBA"/>
</dbReference>
<evidence type="ECO:0000259" key="2">
    <source>
        <dbReference type="PROSITE" id="PS50112"/>
    </source>
</evidence>
<evidence type="ECO:0000256" key="1">
    <source>
        <dbReference type="SAM" id="Coils"/>
    </source>
</evidence>
<dbReference type="InterPro" id="IPR035965">
    <property type="entry name" value="PAS-like_dom_sf"/>
</dbReference>
<dbReference type="EMBL" id="VZZK01000007">
    <property type="protein sequence ID" value="KAB1079958.1"/>
    <property type="molecule type" value="Genomic_DNA"/>
</dbReference>
<feature type="coiled-coil region" evidence="1">
    <location>
        <begin position="36"/>
        <end position="63"/>
    </location>
</feature>
<dbReference type="SUPFAM" id="SSF141868">
    <property type="entry name" value="EAL domain-like"/>
    <property type="match status" value="1"/>
</dbReference>
<dbReference type="Pfam" id="PF00990">
    <property type="entry name" value="GGDEF"/>
    <property type="match status" value="1"/>
</dbReference>
<keyword evidence="7" id="KW-1185">Reference proteome</keyword>
<dbReference type="SMART" id="SM00267">
    <property type="entry name" value="GGDEF"/>
    <property type="match status" value="1"/>
</dbReference>
<feature type="domain" description="EAL" evidence="4">
    <location>
        <begin position="471"/>
        <end position="726"/>
    </location>
</feature>
<dbReference type="SMART" id="SM00052">
    <property type="entry name" value="EAL"/>
    <property type="match status" value="1"/>
</dbReference>
<comment type="caution">
    <text evidence="6">The sequence shown here is derived from an EMBL/GenBank/DDBJ whole genome shotgun (WGS) entry which is preliminary data.</text>
</comment>